<accession>A0A1F4Q2A8</accession>
<sequence>MEENRKRLTAKRKFELYLEAKRNEANVGEVLRRYGVHLNDLRQIEAAVERAAVKALKGRYTNGSATESVSLADYGALVQELARKEKVLADLAVEYTLLKKSEFSVLKGHSKEYMFAASGGKQ</sequence>
<dbReference type="SUPFAM" id="SSF48295">
    <property type="entry name" value="TrpR-like"/>
    <property type="match status" value="1"/>
</dbReference>
<protein>
    <submittedName>
        <fullName evidence="1">Uncharacterized protein</fullName>
    </submittedName>
</protein>
<comment type="caution">
    <text evidence="1">The sequence shown here is derived from an EMBL/GenBank/DDBJ whole genome shotgun (WGS) entry which is preliminary data.</text>
</comment>
<dbReference type="Proteomes" id="UP000178724">
    <property type="component" value="Unassembled WGS sequence"/>
</dbReference>
<dbReference type="GO" id="GO:0043565">
    <property type="term" value="F:sequence-specific DNA binding"/>
    <property type="evidence" value="ECO:0007669"/>
    <property type="project" value="InterPro"/>
</dbReference>
<dbReference type="EMBL" id="METM01000016">
    <property type="protein sequence ID" value="OGB90078.1"/>
    <property type="molecule type" value="Genomic_DNA"/>
</dbReference>
<reference evidence="1 2" key="1">
    <citation type="journal article" date="2016" name="Nat. Commun.">
        <title>Thousands of microbial genomes shed light on interconnected biogeochemical processes in an aquifer system.</title>
        <authorList>
            <person name="Anantharaman K."/>
            <person name="Brown C.T."/>
            <person name="Hug L.A."/>
            <person name="Sharon I."/>
            <person name="Castelle C.J."/>
            <person name="Probst A.J."/>
            <person name="Thomas B.C."/>
            <person name="Singh A."/>
            <person name="Wilkins M.J."/>
            <person name="Karaoz U."/>
            <person name="Brodie E.L."/>
            <person name="Williams K.H."/>
            <person name="Hubbard S.S."/>
            <person name="Banfield J.F."/>
        </authorList>
    </citation>
    <scope>NUCLEOTIDE SEQUENCE [LARGE SCALE GENOMIC DNA]</scope>
</reference>
<organism evidence="1 2">
    <name type="scientific">candidate division WOR-1 bacterium RIFCSPHIGHO2_01_FULL_53_15</name>
    <dbReference type="NCBI Taxonomy" id="1802564"/>
    <lineage>
        <taxon>Bacteria</taxon>
        <taxon>Bacillati</taxon>
        <taxon>Saganbacteria</taxon>
    </lineage>
</organism>
<gene>
    <name evidence="1" type="ORF">A2625_01945</name>
</gene>
<dbReference type="AlphaFoldDB" id="A0A1F4Q2A8"/>
<proteinExistence type="predicted"/>
<evidence type="ECO:0000313" key="1">
    <source>
        <dbReference type="EMBL" id="OGB90078.1"/>
    </source>
</evidence>
<name>A0A1F4Q2A8_UNCSA</name>
<evidence type="ECO:0000313" key="2">
    <source>
        <dbReference type="Proteomes" id="UP000178724"/>
    </source>
</evidence>
<dbReference type="InterPro" id="IPR010921">
    <property type="entry name" value="Trp_repressor/repl_initiator"/>
</dbReference>